<dbReference type="Pfam" id="PF09495">
    <property type="entry name" value="DUF2462"/>
    <property type="match status" value="1"/>
</dbReference>
<dbReference type="InterPro" id="IPR019034">
    <property type="entry name" value="UPF0390"/>
</dbReference>
<protein>
    <submittedName>
        <fullName evidence="2">Uncharacterized protein</fullName>
    </submittedName>
</protein>
<keyword evidence="3" id="KW-1185">Reference proteome</keyword>
<feature type="compositionally biased region" description="Basic residues" evidence="1">
    <location>
        <begin position="18"/>
        <end position="33"/>
    </location>
</feature>
<comment type="caution">
    <text evidence="2">The sequence shown here is derived from an EMBL/GenBank/DDBJ whole genome shotgun (WGS) entry which is preliminary data.</text>
</comment>
<evidence type="ECO:0000256" key="1">
    <source>
        <dbReference type="SAM" id="MobiDB-lite"/>
    </source>
</evidence>
<name>A0A1D1VL08_RAMVA</name>
<feature type="region of interest" description="Disordered" evidence="1">
    <location>
        <begin position="1"/>
        <end position="47"/>
    </location>
</feature>
<evidence type="ECO:0000313" key="2">
    <source>
        <dbReference type="EMBL" id="GAV01496.1"/>
    </source>
</evidence>
<dbReference type="AlphaFoldDB" id="A0A1D1VL08"/>
<organism evidence="2 3">
    <name type="scientific">Ramazzottius varieornatus</name>
    <name type="common">Water bear</name>
    <name type="synonym">Tardigrade</name>
    <dbReference type="NCBI Taxonomy" id="947166"/>
    <lineage>
        <taxon>Eukaryota</taxon>
        <taxon>Metazoa</taxon>
        <taxon>Ecdysozoa</taxon>
        <taxon>Tardigrada</taxon>
        <taxon>Eutardigrada</taxon>
        <taxon>Parachela</taxon>
        <taxon>Hypsibioidea</taxon>
        <taxon>Ramazzottiidae</taxon>
        <taxon>Ramazzottius</taxon>
    </lineage>
</organism>
<accession>A0A1D1VL08</accession>
<sequence length="115" mass="12816">MPQGQMKSKQQRPGDALKKKKDARGGVTKKKTGAPHSSGKNHMFVDSAVKRKVQKAINAKIEEEVTQRARANESKSFNMIKPGDSRGDARSNVNTSIKATMRATSHKLQRKMKRK</sequence>
<dbReference type="OrthoDB" id="10527513at2759"/>
<feature type="region of interest" description="Disordered" evidence="1">
    <location>
        <begin position="67"/>
        <end position="115"/>
    </location>
</feature>
<dbReference type="Proteomes" id="UP000186922">
    <property type="component" value="Unassembled WGS sequence"/>
</dbReference>
<dbReference type="EMBL" id="BDGG01000007">
    <property type="protein sequence ID" value="GAV01496.1"/>
    <property type="molecule type" value="Genomic_DNA"/>
</dbReference>
<proteinExistence type="predicted"/>
<reference evidence="2 3" key="1">
    <citation type="journal article" date="2016" name="Nat. Commun.">
        <title>Extremotolerant tardigrade genome and improved radiotolerance of human cultured cells by tardigrade-unique protein.</title>
        <authorList>
            <person name="Hashimoto T."/>
            <person name="Horikawa D.D."/>
            <person name="Saito Y."/>
            <person name="Kuwahara H."/>
            <person name="Kozuka-Hata H."/>
            <person name="Shin-I T."/>
            <person name="Minakuchi Y."/>
            <person name="Ohishi K."/>
            <person name="Motoyama A."/>
            <person name="Aizu T."/>
            <person name="Enomoto A."/>
            <person name="Kondo K."/>
            <person name="Tanaka S."/>
            <person name="Hara Y."/>
            <person name="Koshikawa S."/>
            <person name="Sagara H."/>
            <person name="Miura T."/>
            <person name="Yokobori S."/>
            <person name="Miyagawa K."/>
            <person name="Suzuki Y."/>
            <person name="Kubo T."/>
            <person name="Oyama M."/>
            <person name="Kohara Y."/>
            <person name="Fujiyama A."/>
            <person name="Arakawa K."/>
            <person name="Katayama T."/>
            <person name="Toyoda A."/>
            <person name="Kunieda T."/>
        </authorList>
    </citation>
    <scope>NUCLEOTIDE SEQUENCE [LARGE SCALE GENOMIC DNA]</scope>
    <source>
        <strain evidence="2 3">YOKOZUNA-1</strain>
    </source>
</reference>
<evidence type="ECO:0000313" key="3">
    <source>
        <dbReference type="Proteomes" id="UP000186922"/>
    </source>
</evidence>
<feature type="compositionally biased region" description="Basic residues" evidence="1">
    <location>
        <begin position="104"/>
        <end position="115"/>
    </location>
</feature>
<gene>
    <name evidence="2" type="primary">RvY_12201-1</name>
    <name evidence="2" type="synonym">RvY_12201.1</name>
    <name evidence="2" type="ORF">RvY_12201</name>
</gene>